<reference evidence="16 17" key="1">
    <citation type="submission" date="2009-08" db="EMBL/GenBank/DDBJ databases">
        <title>The Genome Sequence of Spizellomyces punctatus strain DAOM BR117.</title>
        <authorList>
            <consortium name="The Broad Institute Genome Sequencing Platform"/>
            <person name="Russ C."/>
            <person name="Cuomo C."/>
            <person name="Shea T."/>
            <person name="Young S.K."/>
            <person name="Zeng Q."/>
            <person name="Koehrsen M."/>
            <person name="Haas B."/>
            <person name="Borodovsky M."/>
            <person name="Guigo R."/>
            <person name="Alvarado L."/>
            <person name="Berlin A."/>
            <person name="Bochicchio J."/>
            <person name="Borenstein D."/>
            <person name="Chapman S."/>
            <person name="Chen Z."/>
            <person name="Engels R."/>
            <person name="Freedman E."/>
            <person name="Gellesch M."/>
            <person name="Goldberg J."/>
            <person name="Griggs A."/>
            <person name="Gujja S."/>
            <person name="Heiman D."/>
            <person name="Hepburn T."/>
            <person name="Howarth C."/>
            <person name="Jen D."/>
            <person name="Larson L."/>
            <person name="Lewis B."/>
            <person name="Mehta T."/>
            <person name="Park D."/>
            <person name="Pearson M."/>
            <person name="Roberts A."/>
            <person name="Saif S."/>
            <person name="Shenoy N."/>
            <person name="Sisk P."/>
            <person name="Stolte C."/>
            <person name="Sykes S."/>
            <person name="Thomson T."/>
            <person name="Walk T."/>
            <person name="White J."/>
            <person name="Yandava C."/>
            <person name="Burger G."/>
            <person name="Gray M.W."/>
            <person name="Holland P.W.H."/>
            <person name="King N."/>
            <person name="Lang F.B.F."/>
            <person name="Roger A.J."/>
            <person name="Ruiz-Trillo I."/>
            <person name="Lander E."/>
            <person name="Nusbaum C."/>
        </authorList>
    </citation>
    <scope>NUCLEOTIDE SEQUENCE [LARGE SCALE GENOMIC DNA]</scope>
    <source>
        <strain evidence="16 17">DAOM BR117</strain>
    </source>
</reference>
<dbReference type="Proteomes" id="UP000053201">
    <property type="component" value="Unassembled WGS sequence"/>
</dbReference>
<dbReference type="PROSITE" id="PS51194">
    <property type="entry name" value="HELICASE_CTER"/>
    <property type="match status" value="1"/>
</dbReference>
<dbReference type="CDD" id="cd00268">
    <property type="entry name" value="DEADc"/>
    <property type="match status" value="1"/>
</dbReference>
<comment type="similarity">
    <text evidence="2">Belongs to the DEAD box helicase family. DDX5/DBP2 subfamily.</text>
</comment>
<evidence type="ECO:0000256" key="11">
    <source>
        <dbReference type="ARBA" id="ARBA00037449"/>
    </source>
</evidence>
<dbReference type="GO" id="GO:0005730">
    <property type="term" value="C:nucleolus"/>
    <property type="evidence" value="ECO:0007669"/>
    <property type="project" value="EnsemblFungi"/>
</dbReference>
<feature type="compositionally biased region" description="Basic and acidic residues" evidence="13">
    <location>
        <begin position="104"/>
        <end position="113"/>
    </location>
</feature>
<keyword evidence="5" id="KW-0698">rRNA processing</keyword>
<keyword evidence="9 12" id="KW-0067">ATP-binding</keyword>
<feature type="domain" description="Helicase ATP-binding" evidence="14">
    <location>
        <begin position="226"/>
        <end position="406"/>
    </location>
</feature>
<dbReference type="FunFam" id="3.40.50.300:FF:000008">
    <property type="entry name" value="ATP-dependent RNA helicase RhlB"/>
    <property type="match status" value="1"/>
</dbReference>
<dbReference type="CDD" id="cd18787">
    <property type="entry name" value="SF2_C_DEAD"/>
    <property type="match status" value="1"/>
</dbReference>
<dbReference type="SMART" id="SM00487">
    <property type="entry name" value="DEXDc"/>
    <property type="match status" value="1"/>
</dbReference>
<evidence type="ECO:0000256" key="7">
    <source>
        <dbReference type="ARBA" id="ARBA00022801"/>
    </source>
</evidence>
<evidence type="ECO:0000256" key="1">
    <source>
        <dbReference type="ARBA" id="ARBA00004604"/>
    </source>
</evidence>
<dbReference type="InterPro" id="IPR001650">
    <property type="entry name" value="Helicase_C-like"/>
</dbReference>
<feature type="compositionally biased region" description="Basic and acidic residues" evidence="13">
    <location>
        <begin position="28"/>
        <end position="41"/>
    </location>
</feature>
<dbReference type="InterPro" id="IPR011545">
    <property type="entry name" value="DEAD/DEAH_box_helicase_dom"/>
</dbReference>
<evidence type="ECO:0000256" key="10">
    <source>
        <dbReference type="ARBA" id="ARBA00023242"/>
    </source>
</evidence>
<dbReference type="PANTHER" id="PTHR47958">
    <property type="entry name" value="ATP-DEPENDENT RNA HELICASE DBP3"/>
    <property type="match status" value="1"/>
</dbReference>
<dbReference type="eggNOG" id="KOG0331">
    <property type="taxonomic scope" value="Eukaryota"/>
</dbReference>
<dbReference type="GO" id="GO:0030687">
    <property type="term" value="C:preribosome, large subunit precursor"/>
    <property type="evidence" value="ECO:0007669"/>
    <property type="project" value="EnsemblFungi"/>
</dbReference>
<dbReference type="InterPro" id="IPR014001">
    <property type="entry name" value="Helicase_ATP-bd"/>
</dbReference>
<dbReference type="InterPro" id="IPR000629">
    <property type="entry name" value="RNA-helicase_DEAD-box_CS"/>
</dbReference>
<evidence type="ECO:0000256" key="3">
    <source>
        <dbReference type="ARBA" id="ARBA00012552"/>
    </source>
</evidence>
<dbReference type="STRING" id="645134.A0A0L0H8A1"/>
<evidence type="ECO:0000256" key="9">
    <source>
        <dbReference type="ARBA" id="ARBA00022840"/>
    </source>
</evidence>
<feature type="compositionally biased region" description="Basic and acidic residues" evidence="13">
    <location>
        <begin position="138"/>
        <end position="162"/>
    </location>
</feature>
<protein>
    <recommendedName>
        <fullName evidence="3">RNA helicase</fullName>
        <ecNumber evidence="3">3.6.4.13</ecNumber>
    </recommendedName>
</protein>
<dbReference type="Gene3D" id="3.40.50.300">
    <property type="entry name" value="P-loop containing nucleotide triphosphate hydrolases"/>
    <property type="match status" value="2"/>
</dbReference>
<dbReference type="GO" id="GO:0016787">
    <property type="term" value="F:hydrolase activity"/>
    <property type="evidence" value="ECO:0007669"/>
    <property type="project" value="UniProtKB-KW"/>
</dbReference>
<proteinExistence type="inferred from homology"/>
<evidence type="ECO:0000256" key="13">
    <source>
        <dbReference type="SAM" id="MobiDB-lite"/>
    </source>
</evidence>
<keyword evidence="10" id="KW-0539">Nucleus</keyword>
<evidence type="ECO:0000256" key="5">
    <source>
        <dbReference type="ARBA" id="ARBA00022552"/>
    </source>
</evidence>
<sequence>MSKEDQLVGQAATSNPPTKKEKKKKAKAKTDAMDVDTPLKERKSKKRPREEDAADEVKADKKDKKMKKRKERKCDDDDEEAVKIGVDANIDNDSGAKRDKKKKKDDQKEQKREEKKRRAHSVKEIEEKASDVEEEEQVEHKITKGNNKRDKKEGPSDEWSYKQDKALSDLPQATIDDFYAKHTVQISDNATALRPILEFSQAGFPADLARDLSRFPKPTVIQSSCWPFILSGEDLIGVAATGSGKTLAFGIPALIHIRNRVARQNIQPRKPQVLVLSPTRELAMQIQEQVEKFSGSLAKSVVIYGGVPKFEQKKALKSGAVNVIVATPGRLIDLLEDEDSCCDLSDVSFLVLDEADRMLDLGFEEAIKKIVGQLRKEGRQTVMFSATWPPAIQKIAEQYLKSPVNITVGSQDLSANSSIEQRVEVVDPHNKESRLLELLKKYHKSRTNRVLIFALYKKEAARLEGFVRRNGFKVAAIHGDLGQQQRTKAIEDFKKGTCPLLIATDVAARGIDIPNVEYVINVTFPLTVEDYCHRIGRTGRAGQKGISHTLFTVHDKSHSGALINVLKGAGQTVPADLLKFGTTVKKKVDPNYGAFVKDVDMNKKGKKITFNDSDSE</sequence>
<dbReference type="PROSITE" id="PS00039">
    <property type="entry name" value="DEAD_ATP_HELICASE"/>
    <property type="match status" value="1"/>
</dbReference>
<dbReference type="EMBL" id="KQ257465">
    <property type="protein sequence ID" value="KNC97181.1"/>
    <property type="molecule type" value="Genomic_DNA"/>
</dbReference>
<feature type="domain" description="Helicase C-terminal" evidence="15">
    <location>
        <begin position="434"/>
        <end position="581"/>
    </location>
</feature>
<gene>
    <name evidence="16" type="ORF">SPPG_07568</name>
</gene>
<keyword evidence="6 12" id="KW-0547">Nucleotide-binding</keyword>
<comment type="subcellular location">
    <subcellularLocation>
        <location evidence="1">Nucleus</location>
        <location evidence="1">Nucleolus</location>
    </subcellularLocation>
</comment>
<dbReference type="GO" id="GO:0003724">
    <property type="term" value="F:RNA helicase activity"/>
    <property type="evidence" value="ECO:0007669"/>
    <property type="project" value="UniProtKB-EC"/>
</dbReference>
<dbReference type="Pfam" id="PF00271">
    <property type="entry name" value="Helicase_C"/>
    <property type="match status" value="1"/>
</dbReference>
<feature type="compositionally biased region" description="Basic and acidic residues" evidence="13">
    <location>
        <begin position="48"/>
        <end position="63"/>
    </location>
</feature>
<evidence type="ECO:0000313" key="16">
    <source>
        <dbReference type="EMBL" id="KNC97181.1"/>
    </source>
</evidence>
<feature type="compositionally biased region" description="Basic and acidic residues" evidence="13">
    <location>
        <begin position="121"/>
        <end position="131"/>
    </location>
</feature>
<name>A0A0L0H8A1_SPIPD</name>
<dbReference type="InterPro" id="IPR027417">
    <property type="entry name" value="P-loop_NTPase"/>
</dbReference>
<evidence type="ECO:0000259" key="15">
    <source>
        <dbReference type="PROSITE" id="PS51194"/>
    </source>
</evidence>
<keyword evidence="8 12" id="KW-0347">Helicase</keyword>
<dbReference type="SMART" id="SM00490">
    <property type="entry name" value="HELICc"/>
    <property type="match status" value="1"/>
</dbReference>
<dbReference type="GO" id="GO:0003676">
    <property type="term" value="F:nucleic acid binding"/>
    <property type="evidence" value="ECO:0007669"/>
    <property type="project" value="InterPro"/>
</dbReference>
<evidence type="ECO:0000256" key="8">
    <source>
        <dbReference type="ARBA" id="ARBA00022806"/>
    </source>
</evidence>
<evidence type="ECO:0000313" key="17">
    <source>
        <dbReference type="Proteomes" id="UP000053201"/>
    </source>
</evidence>
<evidence type="ECO:0000256" key="4">
    <source>
        <dbReference type="ARBA" id="ARBA00022517"/>
    </source>
</evidence>
<dbReference type="OrthoDB" id="196131at2759"/>
<dbReference type="GO" id="GO:0000464">
    <property type="term" value="P:endonucleolytic cleavage in ITS1 upstream of 5.8S rRNA from tricistronic rRNA transcript (SSU-rRNA, 5.8S rRNA, LSU-rRNA)"/>
    <property type="evidence" value="ECO:0007669"/>
    <property type="project" value="EnsemblFungi"/>
</dbReference>
<dbReference type="InterPro" id="IPR044742">
    <property type="entry name" value="DEAD/DEAH_RhlB"/>
</dbReference>
<dbReference type="AlphaFoldDB" id="A0A0L0H8A1"/>
<dbReference type="FunCoup" id="A0A0L0H8A1">
    <property type="interactions" value="190"/>
</dbReference>
<dbReference type="GO" id="GO:0005524">
    <property type="term" value="F:ATP binding"/>
    <property type="evidence" value="ECO:0007669"/>
    <property type="project" value="UniProtKB-KW"/>
</dbReference>
<dbReference type="Pfam" id="PF00270">
    <property type="entry name" value="DEAD"/>
    <property type="match status" value="1"/>
</dbReference>
<dbReference type="EC" id="3.6.4.13" evidence="3"/>
<dbReference type="RefSeq" id="XP_016605221.1">
    <property type="nucleotide sequence ID" value="XM_016755736.1"/>
</dbReference>
<dbReference type="PROSITE" id="PS51192">
    <property type="entry name" value="HELICASE_ATP_BIND_1"/>
    <property type="match status" value="1"/>
</dbReference>
<dbReference type="SUPFAM" id="SSF52540">
    <property type="entry name" value="P-loop containing nucleoside triphosphate hydrolases"/>
    <property type="match status" value="1"/>
</dbReference>
<dbReference type="GeneID" id="27690777"/>
<dbReference type="VEuPathDB" id="FungiDB:SPPG_07568"/>
<evidence type="ECO:0000259" key="14">
    <source>
        <dbReference type="PROSITE" id="PS51192"/>
    </source>
</evidence>
<keyword evidence="4" id="KW-0690">Ribosome biogenesis</keyword>
<dbReference type="OMA" id="KKTHDMY"/>
<feature type="region of interest" description="Disordered" evidence="13">
    <location>
        <begin position="1"/>
        <end position="162"/>
    </location>
</feature>
<accession>A0A0L0H8A1</accession>
<evidence type="ECO:0000256" key="6">
    <source>
        <dbReference type="ARBA" id="ARBA00022741"/>
    </source>
</evidence>
<evidence type="ECO:0000256" key="2">
    <source>
        <dbReference type="ARBA" id="ARBA00009334"/>
    </source>
</evidence>
<evidence type="ECO:0000256" key="12">
    <source>
        <dbReference type="RuleBase" id="RU000492"/>
    </source>
</evidence>
<keyword evidence="7 12" id="KW-0378">Hydrolase</keyword>
<keyword evidence="17" id="KW-1185">Reference proteome</keyword>
<comment type="function">
    <text evidence="11">ATP-dependent RNA helicase required for 60S ribosomal subunit synthesis. Involved in efficient pre-rRNA processing, predominantly at site A3, which is necessary for the normal formation of 25S and 5.8S rRNAs.</text>
</comment>
<dbReference type="InParanoid" id="A0A0L0H8A1"/>
<organism evidence="16 17">
    <name type="scientific">Spizellomyces punctatus (strain DAOM BR117)</name>
    <dbReference type="NCBI Taxonomy" id="645134"/>
    <lineage>
        <taxon>Eukaryota</taxon>
        <taxon>Fungi</taxon>
        <taxon>Fungi incertae sedis</taxon>
        <taxon>Chytridiomycota</taxon>
        <taxon>Chytridiomycota incertae sedis</taxon>
        <taxon>Chytridiomycetes</taxon>
        <taxon>Spizellomycetales</taxon>
        <taxon>Spizellomycetaceae</taxon>
        <taxon>Spizellomyces</taxon>
    </lineage>
</organism>